<feature type="chain" id="PRO_5013283642" evidence="1">
    <location>
        <begin position="26"/>
        <end position="155"/>
    </location>
</feature>
<keyword evidence="1" id="KW-0732">Signal</keyword>
<dbReference type="Proteomes" id="UP000216113">
    <property type="component" value="Unassembled WGS sequence"/>
</dbReference>
<accession>A0A266LX52</accession>
<feature type="signal peptide" evidence="1">
    <location>
        <begin position="1"/>
        <end position="25"/>
    </location>
</feature>
<dbReference type="RefSeq" id="WP_095029278.1">
    <property type="nucleotide sequence ID" value="NZ_NQKL01000007.1"/>
</dbReference>
<protein>
    <submittedName>
        <fullName evidence="2">Uncharacterized protein</fullName>
    </submittedName>
</protein>
<gene>
    <name evidence="2" type="ORF">CJF43_11535</name>
</gene>
<dbReference type="AlphaFoldDB" id="A0A266LX52"/>
<evidence type="ECO:0000313" key="2">
    <source>
        <dbReference type="EMBL" id="OZY41865.1"/>
    </source>
</evidence>
<reference evidence="2 3" key="1">
    <citation type="submission" date="2017-08" db="EMBL/GenBank/DDBJ databases">
        <title>Genomic and metabolic characterisation of spoilage-associated Pseudomonas species.</title>
        <authorList>
            <person name="Stanborough T."/>
            <person name="Fegan N."/>
            <person name="Powell S.M."/>
            <person name="Singh T."/>
            <person name="Tamplin M.L."/>
            <person name="Chandry P.S."/>
        </authorList>
    </citation>
    <scope>NUCLEOTIDE SEQUENCE [LARGE SCALE GENOMIC DNA]</scope>
    <source>
        <strain evidence="2 3">F1820</strain>
    </source>
</reference>
<comment type="caution">
    <text evidence="2">The sequence shown here is derived from an EMBL/GenBank/DDBJ whole genome shotgun (WGS) entry which is preliminary data.</text>
</comment>
<evidence type="ECO:0000313" key="3">
    <source>
        <dbReference type="Proteomes" id="UP000216113"/>
    </source>
</evidence>
<proteinExistence type="predicted"/>
<dbReference type="EMBL" id="NQKL01000007">
    <property type="protein sequence ID" value="OZY41865.1"/>
    <property type="molecule type" value="Genomic_DNA"/>
</dbReference>
<evidence type="ECO:0000256" key="1">
    <source>
        <dbReference type="SAM" id="SignalP"/>
    </source>
</evidence>
<name>A0A266LX52_PSEFR</name>
<organism evidence="2 3">
    <name type="scientific">Pseudomonas fragi</name>
    <dbReference type="NCBI Taxonomy" id="296"/>
    <lineage>
        <taxon>Bacteria</taxon>
        <taxon>Pseudomonadati</taxon>
        <taxon>Pseudomonadota</taxon>
        <taxon>Gammaproteobacteria</taxon>
        <taxon>Pseudomonadales</taxon>
        <taxon>Pseudomonadaceae</taxon>
        <taxon>Pseudomonas</taxon>
    </lineage>
</organism>
<sequence>MFSMFRHKALVVVSLVCLPVAVSIAREIPVSVGNNYDFSLTCKTGNFIGVVEGTAGRHFQTGKWVQTNRYKITRINGQSGGNKANVNLSAGKAPNFDRGNMVYSPDRMIQDGKWHDLKLVRQNLAAGNSKVEASYEFIFDKSGYDPSCWTESLSF</sequence>